<gene>
    <name evidence="2" type="ORF">D934_06010</name>
</gene>
<dbReference type="EMBL" id="CP006696">
    <property type="protein sequence ID" value="AIC11195.1"/>
    <property type="molecule type" value="Genomic_DNA"/>
</dbReference>
<reference evidence="2 3" key="1">
    <citation type="submission" date="2013-08" db="EMBL/GenBank/DDBJ databases">
        <authorList>
            <person name="Stouthamer R."/>
            <person name="Nunney L."/>
        </authorList>
    </citation>
    <scope>NUCLEOTIDE SEQUENCE [LARGE SCALE GENOMIC DNA]</scope>
    <source>
        <strain evidence="3">ann-1</strain>
    </source>
</reference>
<evidence type="ECO:0000256" key="1">
    <source>
        <dbReference type="SAM" id="Phobius"/>
    </source>
</evidence>
<evidence type="ECO:0000313" key="2">
    <source>
        <dbReference type="EMBL" id="AIC11195.1"/>
    </source>
</evidence>
<dbReference type="Proteomes" id="UP000027215">
    <property type="component" value="Chromosome"/>
</dbReference>
<keyword evidence="1" id="KW-0472">Membrane</keyword>
<organism evidence="2 3">
    <name type="scientific">Xylella fastidiosa subsp. sandyi Ann-1</name>
    <dbReference type="NCBI Taxonomy" id="155920"/>
    <lineage>
        <taxon>Bacteria</taxon>
        <taxon>Pseudomonadati</taxon>
        <taxon>Pseudomonadota</taxon>
        <taxon>Gammaproteobacteria</taxon>
        <taxon>Lysobacterales</taxon>
        <taxon>Lysobacteraceae</taxon>
        <taxon>Xylella</taxon>
    </lineage>
</organism>
<accession>A0A060H795</accession>
<protein>
    <submittedName>
        <fullName evidence="2">Uncharacterized protein</fullName>
    </submittedName>
</protein>
<keyword evidence="1" id="KW-1133">Transmembrane helix</keyword>
<dbReference type="AlphaFoldDB" id="A0A060H795"/>
<proteinExistence type="predicted"/>
<sequence length="48" mass="5514">MEDELDVWMFINQCGLMFEFCCIAVLLYCCIAVQAAFFNEHKSDSVSV</sequence>
<dbReference type="PATRIC" id="fig|155920.8.peg.1408"/>
<feature type="transmembrane region" description="Helical" evidence="1">
    <location>
        <begin position="16"/>
        <end position="38"/>
    </location>
</feature>
<dbReference type="KEGG" id="xfs:D934_06010"/>
<name>A0A060H795_XYLFS</name>
<dbReference type="HOGENOM" id="CLU_3159561_0_0_6"/>
<keyword evidence="1" id="KW-0812">Transmembrane</keyword>
<evidence type="ECO:0000313" key="3">
    <source>
        <dbReference type="Proteomes" id="UP000027215"/>
    </source>
</evidence>